<comment type="caution">
    <text evidence="20">The sequence shown here is derived from an EMBL/GenBank/DDBJ whole genome shotgun (WGS) entry which is preliminary data.</text>
</comment>
<feature type="compositionally biased region" description="Acidic residues" evidence="17">
    <location>
        <begin position="311"/>
        <end position="320"/>
    </location>
</feature>
<dbReference type="SUPFAM" id="SSF47027">
    <property type="entry name" value="Acyl-CoA binding protein"/>
    <property type="match status" value="1"/>
</dbReference>
<feature type="domain" description="ACB" evidence="19">
    <location>
        <begin position="55"/>
        <end position="146"/>
    </location>
</feature>
<accession>A0AAE1GDW5</accession>
<evidence type="ECO:0000256" key="8">
    <source>
        <dbReference type="ARBA" id="ARBA00023054"/>
    </source>
</evidence>
<name>A0AAE1GDW5_PETCI</name>
<feature type="region of interest" description="Disordered" evidence="17">
    <location>
        <begin position="162"/>
        <end position="200"/>
    </location>
</feature>
<keyword evidence="5" id="KW-0752">Steroid biosynthesis</keyword>
<evidence type="ECO:0000313" key="21">
    <source>
        <dbReference type="Proteomes" id="UP001286313"/>
    </source>
</evidence>
<gene>
    <name evidence="20" type="ORF">Pcinc_008107</name>
</gene>
<dbReference type="Gene3D" id="2.60.120.680">
    <property type="entry name" value="GOLD domain"/>
    <property type="match status" value="2"/>
</dbReference>
<evidence type="ECO:0000256" key="6">
    <source>
        <dbReference type="ARBA" id="ARBA00022990"/>
    </source>
</evidence>
<evidence type="ECO:0000256" key="9">
    <source>
        <dbReference type="ARBA" id="ARBA00023098"/>
    </source>
</evidence>
<evidence type="ECO:0000256" key="14">
    <source>
        <dbReference type="ARBA" id="ARBA00076235"/>
    </source>
</evidence>
<evidence type="ECO:0000256" key="4">
    <source>
        <dbReference type="ARBA" id="ARBA00022553"/>
    </source>
</evidence>
<dbReference type="InterPro" id="IPR014352">
    <property type="entry name" value="FERM/acyl-CoA-bd_prot_sf"/>
</dbReference>
<evidence type="ECO:0000259" key="19">
    <source>
        <dbReference type="PROSITE" id="PS51228"/>
    </source>
</evidence>
<keyword evidence="10" id="KW-0496">Mitochondrion</keyword>
<evidence type="ECO:0000256" key="10">
    <source>
        <dbReference type="ARBA" id="ARBA00023128"/>
    </source>
</evidence>
<evidence type="ECO:0000256" key="5">
    <source>
        <dbReference type="ARBA" id="ARBA00022955"/>
    </source>
</evidence>
<evidence type="ECO:0000259" key="18">
    <source>
        <dbReference type="PROSITE" id="PS50866"/>
    </source>
</evidence>
<feature type="compositionally biased region" description="Low complexity" evidence="17">
    <location>
        <begin position="265"/>
        <end position="277"/>
    </location>
</feature>
<evidence type="ECO:0000256" key="13">
    <source>
        <dbReference type="ARBA" id="ARBA00067322"/>
    </source>
</evidence>
<keyword evidence="7" id="KW-0333">Golgi apparatus</keyword>
<dbReference type="PROSITE" id="PS51228">
    <property type="entry name" value="ACB_2"/>
    <property type="match status" value="1"/>
</dbReference>
<organism evidence="20 21">
    <name type="scientific">Petrolisthes cinctipes</name>
    <name type="common">Flat porcelain crab</name>
    <dbReference type="NCBI Taxonomy" id="88211"/>
    <lineage>
        <taxon>Eukaryota</taxon>
        <taxon>Metazoa</taxon>
        <taxon>Ecdysozoa</taxon>
        <taxon>Arthropoda</taxon>
        <taxon>Crustacea</taxon>
        <taxon>Multicrustacea</taxon>
        <taxon>Malacostraca</taxon>
        <taxon>Eumalacostraca</taxon>
        <taxon>Eucarida</taxon>
        <taxon>Decapoda</taxon>
        <taxon>Pleocyemata</taxon>
        <taxon>Anomura</taxon>
        <taxon>Galatheoidea</taxon>
        <taxon>Porcellanidae</taxon>
        <taxon>Petrolisthes</taxon>
    </lineage>
</organism>
<keyword evidence="6" id="KW-0007">Acetylation</keyword>
<keyword evidence="4" id="KW-0597">Phosphoprotein</keyword>
<dbReference type="InterPro" id="IPR009038">
    <property type="entry name" value="GOLD_dom"/>
</dbReference>
<proteinExistence type="predicted"/>
<dbReference type="Pfam" id="PF13897">
    <property type="entry name" value="GOLD_2"/>
    <property type="match status" value="1"/>
</dbReference>
<dbReference type="InterPro" id="IPR052269">
    <property type="entry name" value="Golgi-PI4KB_interaction"/>
</dbReference>
<evidence type="ECO:0000256" key="1">
    <source>
        <dbReference type="ARBA" id="ARBA00004173"/>
    </source>
</evidence>
<dbReference type="PANTHER" id="PTHR22973">
    <property type="entry name" value="LD35087P"/>
    <property type="match status" value="1"/>
</dbReference>
<dbReference type="InterPro" id="IPR035984">
    <property type="entry name" value="Acyl-CoA-binding_sf"/>
</dbReference>
<evidence type="ECO:0000256" key="2">
    <source>
        <dbReference type="ARBA" id="ARBA00004255"/>
    </source>
</evidence>
<evidence type="ECO:0000256" key="3">
    <source>
        <dbReference type="ARBA" id="ARBA00022516"/>
    </source>
</evidence>
<dbReference type="GO" id="GO:0005739">
    <property type="term" value="C:mitochondrion"/>
    <property type="evidence" value="ECO:0007669"/>
    <property type="project" value="UniProtKB-SubCell"/>
</dbReference>
<dbReference type="SUPFAM" id="SSF101576">
    <property type="entry name" value="Supernatant protein factor (SPF), C-terminal domain"/>
    <property type="match status" value="1"/>
</dbReference>
<feature type="region of interest" description="Disordered" evidence="17">
    <location>
        <begin position="265"/>
        <end position="332"/>
    </location>
</feature>
<dbReference type="PROSITE" id="PS50866">
    <property type="entry name" value="GOLD"/>
    <property type="match status" value="1"/>
</dbReference>
<evidence type="ECO:0000256" key="11">
    <source>
        <dbReference type="ARBA" id="ARBA00023136"/>
    </source>
</evidence>
<keyword evidence="21" id="KW-1185">Reference proteome</keyword>
<comment type="function">
    <text evidence="12">Involved in the maintenance of Golgi structure by interacting with giantin, affecting protein transport between the endoplasmic reticulum and Golgi. Involved in hormone-induced steroid biosynthesis in testicular Leydig cells. Recruits PI4KB to the Golgi apparatus membrane; enhances the enzyme activity of PI4KB activity via its membrane recruitment thereby increasing the local concentration of the substrate in the vicinity of the kinase.</text>
</comment>
<dbReference type="AlphaFoldDB" id="A0AAE1GDW5"/>
<dbReference type="Gene3D" id="1.20.80.10">
    <property type="match status" value="1"/>
</dbReference>
<keyword evidence="3" id="KW-0444">Lipid biosynthesis</keyword>
<dbReference type="FunFam" id="1.20.80.10:FF:000017">
    <property type="entry name" value="Golgi resident protein GCP60"/>
    <property type="match status" value="1"/>
</dbReference>
<evidence type="ECO:0000256" key="15">
    <source>
        <dbReference type="ARBA" id="ARBA00078007"/>
    </source>
</evidence>
<evidence type="ECO:0000256" key="12">
    <source>
        <dbReference type="ARBA" id="ARBA00057952"/>
    </source>
</evidence>
<keyword evidence="9" id="KW-0443">Lipid metabolism</keyword>
<keyword evidence="11" id="KW-0472">Membrane</keyword>
<reference evidence="20" key="1">
    <citation type="submission" date="2023-10" db="EMBL/GenBank/DDBJ databases">
        <title>Genome assemblies of two species of porcelain crab, Petrolisthes cinctipes and Petrolisthes manimaculis (Anomura: Porcellanidae).</title>
        <authorList>
            <person name="Angst P."/>
        </authorList>
    </citation>
    <scope>NUCLEOTIDE SEQUENCE</scope>
    <source>
        <strain evidence="20">PB745_01</strain>
        <tissue evidence="20">Gill</tissue>
    </source>
</reference>
<feature type="compositionally biased region" description="Basic and acidic residues" evidence="17">
    <location>
        <begin position="278"/>
        <end position="292"/>
    </location>
</feature>
<dbReference type="InterPro" id="IPR036598">
    <property type="entry name" value="GOLD_dom_sf"/>
</dbReference>
<keyword evidence="8" id="KW-0175">Coiled coil</keyword>
<comment type="subcellular location">
    <subcellularLocation>
        <location evidence="2">Golgi apparatus membrane</location>
        <topology evidence="2">Peripheral membrane protein</topology>
        <orientation evidence="2">Cytoplasmic side</orientation>
    </subcellularLocation>
    <subcellularLocation>
        <location evidence="1">Mitochondrion</location>
    </subcellularLocation>
</comment>
<dbReference type="PANTHER" id="PTHR22973:SF12">
    <property type="entry name" value="LD35087P"/>
    <property type="match status" value="1"/>
</dbReference>
<sequence>MANGADVIQATEEIDTGIERMNMSDGPDNYPNDTTESSLDHSIENGVAVHWGFSLDELYRIALKFYKEKEGKAVHLGYAEKCSLVGSTQQVIHGPFDPSSSPPVGVLDVVGKDRRLAWQALGSMTREEAKQQFINQLSDLVPTFRPYVEALWADKLEKERLAKEEEERKREEEERRKLEEEERQKEEEERRKQEETKRQIQEALNQQTYDQFRKYAEQQYPSNPDQQAVLIRQLQDQHYQQYMQQVYQQQLVLQQQEQHLSQIQQQQQLQNEMQQEQHQPDDNIDEGGRESQTDGGEESPCLAENGHDSEAGEETEEEESSQTVAPASMWTRRDIQDFKESIKREGGDSVIKVGHGETVTVRVPTHEDGTCLFWEFATDSYDIGFGVYFEWTKDSSNVVSVHISESEDEEEEEEVEGDCDDVERLAGRKPESNRPAQSVIIPVYRRDCYEEVYAGSHSYPGSGVYLLKFDNSYSLWRSKTLYYRVYYTRTMADC</sequence>
<protein>
    <recommendedName>
        <fullName evidence="13">Golgi resident protein GCP60</fullName>
    </recommendedName>
    <alternativeName>
        <fullName evidence="15">Acyl-CoA-binding domain-containing protein 3</fullName>
    </alternativeName>
    <alternativeName>
        <fullName evidence="16">Golgi complex-associated protein 1</fullName>
    </alternativeName>
    <alternativeName>
        <fullName evidence="14">Golgi phosphoprotein 1</fullName>
    </alternativeName>
</protein>
<evidence type="ECO:0000313" key="20">
    <source>
        <dbReference type="EMBL" id="KAK3887778.1"/>
    </source>
</evidence>
<feature type="domain" description="GOLD" evidence="18">
    <location>
        <begin position="335"/>
        <end position="487"/>
    </location>
</feature>
<dbReference type="Pfam" id="PF00887">
    <property type="entry name" value="ACBP"/>
    <property type="match status" value="1"/>
</dbReference>
<dbReference type="GO" id="GO:0006694">
    <property type="term" value="P:steroid biosynthetic process"/>
    <property type="evidence" value="ECO:0007669"/>
    <property type="project" value="UniProtKB-KW"/>
</dbReference>
<dbReference type="EMBL" id="JAWQEG010000607">
    <property type="protein sequence ID" value="KAK3887778.1"/>
    <property type="molecule type" value="Genomic_DNA"/>
</dbReference>
<dbReference type="FunFam" id="2.60.120.680:FF:000002">
    <property type="entry name" value="Putative Golgi resident protein GCP60"/>
    <property type="match status" value="1"/>
</dbReference>
<dbReference type="GO" id="GO:0000139">
    <property type="term" value="C:Golgi membrane"/>
    <property type="evidence" value="ECO:0007669"/>
    <property type="project" value="UniProtKB-SubCell"/>
</dbReference>
<dbReference type="Proteomes" id="UP001286313">
    <property type="component" value="Unassembled WGS sequence"/>
</dbReference>
<feature type="region of interest" description="Disordered" evidence="17">
    <location>
        <begin position="13"/>
        <end position="38"/>
    </location>
</feature>
<dbReference type="GO" id="GO:0000062">
    <property type="term" value="F:fatty-acyl-CoA binding"/>
    <property type="evidence" value="ECO:0007669"/>
    <property type="project" value="InterPro"/>
</dbReference>
<evidence type="ECO:0000256" key="16">
    <source>
        <dbReference type="ARBA" id="ARBA00080905"/>
    </source>
</evidence>
<dbReference type="InterPro" id="IPR000582">
    <property type="entry name" value="Acyl-CoA-binding_protein"/>
</dbReference>
<evidence type="ECO:0000256" key="7">
    <source>
        <dbReference type="ARBA" id="ARBA00023034"/>
    </source>
</evidence>
<evidence type="ECO:0000256" key="17">
    <source>
        <dbReference type="SAM" id="MobiDB-lite"/>
    </source>
</evidence>